<gene>
    <name evidence="1" type="ORF">GCM10011511_49470</name>
</gene>
<reference evidence="1" key="1">
    <citation type="journal article" date="2014" name="Int. J. Syst. Evol. Microbiol.">
        <title>Complete genome sequence of Corynebacterium casei LMG S-19264T (=DSM 44701T), isolated from a smear-ripened cheese.</title>
        <authorList>
            <consortium name="US DOE Joint Genome Institute (JGI-PGF)"/>
            <person name="Walter F."/>
            <person name="Albersmeier A."/>
            <person name="Kalinowski J."/>
            <person name="Ruckert C."/>
        </authorList>
    </citation>
    <scope>NUCLEOTIDE SEQUENCE</scope>
    <source>
        <strain evidence="1">CGMCC 1.15448</strain>
    </source>
</reference>
<dbReference type="Proteomes" id="UP000607559">
    <property type="component" value="Unassembled WGS sequence"/>
</dbReference>
<comment type="caution">
    <text evidence="1">The sequence shown here is derived from an EMBL/GenBank/DDBJ whole genome shotgun (WGS) entry which is preliminary data.</text>
</comment>
<dbReference type="SUPFAM" id="SSF69304">
    <property type="entry name" value="Tricorn protease N-terminal domain"/>
    <property type="match status" value="1"/>
</dbReference>
<dbReference type="RefSeq" id="WP_188936817.1">
    <property type="nucleotide sequence ID" value="NZ_BMJC01000005.1"/>
</dbReference>
<organism evidence="1 2">
    <name type="scientific">Puia dinghuensis</name>
    <dbReference type="NCBI Taxonomy" id="1792502"/>
    <lineage>
        <taxon>Bacteria</taxon>
        <taxon>Pseudomonadati</taxon>
        <taxon>Bacteroidota</taxon>
        <taxon>Chitinophagia</taxon>
        <taxon>Chitinophagales</taxon>
        <taxon>Chitinophagaceae</taxon>
        <taxon>Puia</taxon>
    </lineage>
</organism>
<protein>
    <submittedName>
        <fullName evidence="1">Uncharacterized protein</fullName>
    </submittedName>
</protein>
<sequence>MKLVFIIVLLLGAVGVVSAQQIVIRKTDSAGYFSFVRTKDGQISRYIGSYAPTDKSQFHHLQRWGIADGSKLYWTNGENIYACSLDSQNESRLLYAHLYFILEFFVRGDFVYVLYNPSREEGIDDNRFSPGLQFCRINLRTLVKEPLRLPRGYNVTNLTVSPDERWVSFIDTRDVEKNPRFRLVLYDRLKGQATVIDSAAPKRDELFGNDDEDNSAYWKDASTLLYYKHVKRNDFGQVIAYHVQSGAKNVWLKHFPERDFTWFSVVGDYLYCSGRFNIYRTRDGVNLETVFEDRRNESNILDAIVLP</sequence>
<accession>A0A8J2UHS2</accession>
<keyword evidence="2" id="KW-1185">Reference proteome</keyword>
<proteinExistence type="predicted"/>
<reference evidence="1" key="2">
    <citation type="submission" date="2020-09" db="EMBL/GenBank/DDBJ databases">
        <authorList>
            <person name="Sun Q."/>
            <person name="Zhou Y."/>
        </authorList>
    </citation>
    <scope>NUCLEOTIDE SEQUENCE</scope>
    <source>
        <strain evidence="1">CGMCC 1.15448</strain>
    </source>
</reference>
<evidence type="ECO:0000313" key="2">
    <source>
        <dbReference type="Proteomes" id="UP000607559"/>
    </source>
</evidence>
<name>A0A8J2UHS2_9BACT</name>
<dbReference type="AlphaFoldDB" id="A0A8J2UHS2"/>
<dbReference type="EMBL" id="BMJC01000005">
    <property type="protein sequence ID" value="GGB19821.1"/>
    <property type="molecule type" value="Genomic_DNA"/>
</dbReference>
<evidence type="ECO:0000313" key="1">
    <source>
        <dbReference type="EMBL" id="GGB19821.1"/>
    </source>
</evidence>